<dbReference type="Gene3D" id="3.30.420.10">
    <property type="entry name" value="Ribonuclease H-like superfamily/Ribonuclease H"/>
    <property type="match status" value="1"/>
</dbReference>
<dbReference type="GO" id="GO:0008380">
    <property type="term" value="P:RNA splicing"/>
    <property type="evidence" value="ECO:0007669"/>
    <property type="project" value="UniProtKB-KW"/>
</dbReference>
<evidence type="ECO:0000256" key="2">
    <source>
        <dbReference type="ARBA" id="ARBA00022737"/>
    </source>
</evidence>
<evidence type="ECO:0000313" key="6">
    <source>
        <dbReference type="Proteomes" id="UP001249851"/>
    </source>
</evidence>
<evidence type="ECO:0000256" key="1">
    <source>
        <dbReference type="ARBA" id="ARBA00022664"/>
    </source>
</evidence>
<evidence type="ECO:0000256" key="4">
    <source>
        <dbReference type="ARBA" id="ARBA00023187"/>
    </source>
</evidence>
<dbReference type="InterPro" id="IPR035979">
    <property type="entry name" value="RBD_domain_sf"/>
</dbReference>
<keyword evidence="3" id="KW-0694">RNA-binding</keyword>
<dbReference type="Proteomes" id="UP001249851">
    <property type="component" value="Unassembled WGS sequence"/>
</dbReference>
<evidence type="ECO:0000313" key="5">
    <source>
        <dbReference type="EMBL" id="KAK2554781.1"/>
    </source>
</evidence>
<proteinExistence type="predicted"/>
<gene>
    <name evidence="5" type="ORF">P5673_023750</name>
</gene>
<dbReference type="AlphaFoldDB" id="A0AAD9Q5M2"/>
<dbReference type="PANTHER" id="PTHR13976">
    <property type="entry name" value="HETEROGENEOUS NUCLEAR RIBONUCLEOPROTEIN-RELATED"/>
    <property type="match status" value="1"/>
</dbReference>
<keyword evidence="6" id="KW-1185">Reference proteome</keyword>
<sequence length="221" mass="24876">MGSPEHLVCFHCTTGRVPAEDSDSEEETVSGISWIAVDVKSNQLGSVHRCVVKSGLSGANEALKPNTNLAVSTEAEQLGDALEEFDKFIAKHLTCTGKSWCLVTDGQLPLRHYLHMEACRKKTKLSDHFYSFYDLKKEVKRAVNLGHVLDDTILRARGLPWQASDQDVSNFFKGLNILRFEKGEHRELALKRHKHHLGSRYIEVYRATAQDFLKIVRGKSA</sequence>
<organism evidence="5 6">
    <name type="scientific">Acropora cervicornis</name>
    <name type="common">Staghorn coral</name>
    <dbReference type="NCBI Taxonomy" id="6130"/>
    <lineage>
        <taxon>Eukaryota</taxon>
        <taxon>Metazoa</taxon>
        <taxon>Cnidaria</taxon>
        <taxon>Anthozoa</taxon>
        <taxon>Hexacorallia</taxon>
        <taxon>Scleractinia</taxon>
        <taxon>Astrocoeniina</taxon>
        <taxon>Acroporidae</taxon>
        <taxon>Acropora</taxon>
    </lineage>
</organism>
<keyword evidence="4" id="KW-0508">mRNA splicing</keyword>
<reference evidence="5" key="2">
    <citation type="journal article" date="2023" name="Science">
        <title>Genomic signatures of disease resistance in endangered staghorn corals.</title>
        <authorList>
            <person name="Vollmer S.V."/>
            <person name="Selwyn J.D."/>
            <person name="Despard B.A."/>
            <person name="Roesel C.L."/>
        </authorList>
    </citation>
    <scope>NUCLEOTIDE SEQUENCE</scope>
    <source>
        <strain evidence="5">K2</strain>
    </source>
</reference>
<reference evidence="5" key="1">
    <citation type="journal article" date="2023" name="G3 (Bethesda)">
        <title>Whole genome assembly and annotation of the endangered Caribbean coral Acropora cervicornis.</title>
        <authorList>
            <person name="Selwyn J.D."/>
            <person name="Vollmer S.V."/>
        </authorList>
    </citation>
    <scope>NUCLEOTIDE SEQUENCE</scope>
    <source>
        <strain evidence="5">K2</strain>
    </source>
</reference>
<dbReference type="GO" id="GO:0003723">
    <property type="term" value="F:RNA binding"/>
    <property type="evidence" value="ECO:0007669"/>
    <property type="project" value="UniProtKB-KW"/>
</dbReference>
<keyword evidence="1" id="KW-0507">mRNA processing</keyword>
<evidence type="ECO:0000256" key="3">
    <source>
        <dbReference type="ARBA" id="ARBA00022884"/>
    </source>
</evidence>
<comment type="caution">
    <text evidence="5">The sequence shown here is derived from an EMBL/GenBank/DDBJ whole genome shotgun (WGS) entry which is preliminary data.</text>
</comment>
<dbReference type="EMBL" id="JARQWQ010000067">
    <property type="protein sequence ID" value="KAK2554781.1"/>
    <property type="molecule type" value="Genomic_DNA"/>
</dbReference>
<protein>
    <submittedName>
        <fullName evidence="5">Epithelial splicing regulatory protein 2</fullName>
    </submittedName>
</protein>
<keyword evidence="2" id="KW-0677">Repeat</keyword>
<dbReference type="InterPro" id="IPR050666">
    <property type="entry name" value="ESRP"/>
</dbReference>
<dbReference type="GO" id="GO:0006397">
    <property type="term" value="P:mRNA processing"/>
    <property type="evidence" value="ECO:0007669"/>
    <property type="project" value="UniProtKB-KW"/>
</dbReference>
<dbReference type="SUPFAM" id="SSF54928">
    <property type="entry name" value="RNA-binding domain, RBD"/>
    <property type="match status" value="1"/>
</dbReference>
<name>A0AAD9Q5M2_ACRCE</name>
<dbReference type="InterPro" id="IPR036397">
    <property type="entry name" value="RNaseH_sf"/>
</dbReference>
<accession>A0AAD9Q5M2</accession>